<reference evidence="1 2" key="1">
    <citation type="journal article" date="2019" name="Int. J. Syst. Evol. Microbiol.">
        <title>The Global Catalogue of Microorganisms (GCM) 10K type strain sequencing project: providing services to taxonomists for standard genome sequencing and annotation.</title>
        <authorList>
            <consortium name="The Broad Institute Genomics Platform"/>
            <consortium name="The Broad Institute Genome Sequencing Center for Infectious Disease"/>
            <person name="Wu L."/>
            <person name="Ma J."/>
        </authorList>
    </citation>
    <scope>NUCLEOTIDE SEQUENCE [LARGE SCALE GENOMIC DNA]</scope>
    <source>
        <strain evidence="1 2">JCM 9933</strain>
    </source>
</reference>
<dbReference type="EMBL" id="BAAAFZ010000014">
    <property type="protein sequence ID" value="GAA0577164.1"/>
    <property type="molecule type" value="Genomic_DNA"/>
</dbReference>
<sequence length="129" mass="14931">MPTIMRSIDQIMADAKRDMFFVQFGTSPFDFDRDHPSRKRHFDWFKNHGLRWETAAPRCWLEGDPGIHAVHFDGPDDARVALYEAEFEDGTGKSLSPDAYQMYVIPYASWLEKRGTSGEEDWLDEDGVP</sequence>
<keyword evidence="2" id="KW-1185">Reference proteome</keyword>
<gene>
    <name evidence="1" type="ORF">GCM10009416_14710</name>
</gene>
<name>A0ABN1EXZ6_9PROT</name>
<dbReference type="Proteomes" id="UP001501588">
    <property type="component" value="Unassembled WGS sequence"/>
</dbReference>
<organism evidence="1 2">
    <name type="scientific">Craurococcus roseus</name>
    <dbReference type="NCBI Taxonomy" id="77585"/>
    <lineage>
        <taxon>Bacteria</taxon>
        <taxon>Pseudomonadati</taxon>
        <taxon>Pseudomonadota</taxon>
        <taxon>Alphaproteobacteria</taxon>
        <taxon>Acetobacterales</taxon>
        <taxon>Acetobacteraceae</taxon>
        <taxon>Craurococcus</taxon>
    </lineage>
</organism>
<accession>A0ABN1EXZ6</accession>
<evidence type="ECO:0000313" key="1">
    <source>
        <dbReference type="EMBL" id="GAA0577164.1"/>
    </source>
</evidence>
<evidence type="ECO:0000313" key="2">
    <source>
        <dbReference type="Proteomes" id="UP001501588"/>
    </source>
</evidence>
<comment type="caution">
    <text evidence="1">The sequence shown here is derived from an EMBL/GenBank/DDBJ whole genome shotgun (WGS) entry which is preliminary data.</text>
</comment>
<proteinExistence type="predicted"/>
<dbReference type="RefSeq" id="WP_343894544.1">
    <property type="nucleotide sequence ID" value="NZ_BAAAFZ010000014.1"/>
</dbReference>
<protein>
    <submittedName>
        <fullName evidence="1">Uncharacterized protein</fullName>
    </submittedName>
</protein>